<dbReference type="InterPro" id="IPR004089">
    <property type="entry name" value="MCPsignal_dom"/>
</dbReference>
<evidence type="ECO:0000256" key="1">
    <source>
        <dbReference type="PROSITE-ProRule" id="PRU00284"/>
    </source>
</evidence>
<dbReference type="AlphaFoldDB" id="A0A6P1ZDV0"/>
<dbReference type="PRINTS" id="PR00260">
    <property type="entry name" value="CHEMTRNSDUCR"/>
</dbReference>
<accession>A0A6P1ZDV0</accession>
<evidence type="ECO:0000313" key="4">
    <source>
        <dbReference type="Proteomes" id="UP000434052"/>
    </source>
</evidence>
<name>A0A6P1ZDV0_9BACT</name>
<comment type="caution">
    <text evidence="3">The sequence shown here is derived from an EMBL/GenBank/DDBJ whole genome shotgun (WGS) entry which is preliminary data.</text>
</comment>
<dbReference type="Proteomes" id="UP000434052">
    <property type="component" value="Unassembled WGS sequence"/>
</dbReference>
<evidence type="ECO:0000259" key="2">
    <source>
        <dbReference type="PROSITE" id="PS50111"/>
    </source>
</evidence>
<dbReference type="InterPro" id="IPR004090">
    <property type="entry name" value="Chemotax_Me-accpt_rcpt"/>
</dbReference>
<sequence length="103" mass="11032">FLEDIEEVGSEIELISLNASVKAAHTGEKGKALGVLASSIQQLSQQAGGRTESVKDIRGSIGEASNHLKSNDEACMDSSHVTDIVTILEQILEGIRRIDEEVD</sequence>
<feature type="domain" description="Methyl-accepting transducer" evidence="2">
    <location>
        <begin position="1"/>
        <end position="103"/>
    </location>
</feature>
<gene>
    <name evidence="3" type="ORF">DQK91_22395</name>
</gene>
<dbReference type="PROSITE" id="PS50111">
    <property type="entry name" value="CHEMOTAXIS_TRANSDUC_2"/>
    <property type="match status" value="1"/>
</dbReference>
<dbReference type="Gene3D" id="1.10.287.950">
    <property type="entry name" value="Methyl-accepting chemotaxis protein"/>
    <property type="match status" value="1"/>
</dbReference>
<dbReference type="RefSeq" id="WP_235896783.1">
    <property type="nucleotide sequence ID" value="NZ_QMIF01000134.1"/>
</dbReference>
<protein>
    <submittedName>
        <fullName evidence="3">Methyl-accepting chemotaxis protein</fullName>
    </submittedName>
</protein>
<dbReference type="GO" id="GO:0016020">
    <property type="term" value="C:membrane"/>
    <property type="evidence" value="ECO:0007669"/>
    <property type="project" value="InterPro"/>
</dbReference>
<dbReference type="GO" id="GO:0004888">
    <property type="term" value="F:transmembrane signaling receptor activity"/>
    <property type="evidence" value="ECO:0007669"/>
    <property type="project" value="InterPro"/>
</dbReference>
<dbReference type="GO" id="GO:0007165">
    <property type="term" value="P:signal transduction"/>
    <property type="evidence" value="ECO:0007669"/>
    <property type="project" value="UniProtKB-KW"/>
</dbReference>
<organism evidence="3 4">
    <name type="scientific">Oceanidesulfovibrio marinus</name>
    <dbReference type="NCBI Taxonomy" id="370038"/>
    <lineage>
        <taxon>Bacteria</taxon>
        <taxon>Pseudomonadati</taxon>
        <taxon>Thermodesulfobacteriota</taxon>
        <taxon>Desulfovibrionia</taxon>
        <taxon>Desulfovibrionales</taxon>
        <taxon>Desulfovibrionaceae</taxon>
        <taxon>Oceanidesulfovibrio</taxon>
    </lineage>
</organism>
<dbReference type="SUPFAM" id="SSF58104">
    <property type="entry name" value="Methyl-accepting chemotaxis protein (MCP) signaling domain"/>
    <property type="match status" value="1"/>
</dbReference>
<dbReference type="Pfam" id="PF00015">
    <property type="entry name" value="MCPsignal"/>
    <property type="match status" value="1"/>
</dbReference>
<keyword evidence="1" id="KW-0807">Transducer</keyword>
<dbReference type="GO" id="GO:0006935">
    <property type="term" value="P:chemotaxis"/>
    <property type="evidence" value="ECO:0007669"/>
    <property type="project" value="InterPro"/>
</dbReference>
<reference evidence="3 4" key="1">
    <citation type="submission" date="2018-06" db="EMBL/GenBank/DDBJ databases">
        <title>Complete genome of Desulfovibrio marinus P48SEP.</title>
        <authorList>
            <person name="Crispim J.S."/>
            <person name="Vidigal P.M.P."/>
            <person name="Silva L.C.F."/>
            <person name="Araujo L.C."/>
            <person name="Laguardia C.N."/>
            <person name="Dias R.S."/>
            <person name="Sousa M.P."/>
            <person name="Paula S.O."/>
            <person name="Silva C."/>
        </authorList>
    </citation>
    <scope>NUCLEOTIDE SEQUENCE [LARGE SCALE GENOMIC DNA]</scope>
    <source>
        <strain evidence="3 4">P48SEP</strain>
    </source>
</reference>
<dbReference type="EMBL" id="QMIF01000134">
    <property type="protein sequence ID" value="TVM28184.1"/>
    <property type="molecule type" value="Genomic_DNA"/>
</dbReference>
<feature type="non-terminal residue" evidence="3">
    <location>
        <position position="1"/>
    </location>
</feature>
<evidence type="ECO:0000313" key="3">
    <source>
        <dbReference type="EMBL" id="TVM28184.1"/>
    </source>
</evidence>
<proteinExistence type="predicted"/>